<reference evidence="3" key="1">
    <citation type="submission" date="2022-11" db="UniProtKB">
        <authorList>
            <consortium name="WormBaseParasite"/>
        </authorList>
    </citation>
    <scope>IDENTIFICATION</scope>
</reference>
<protein>
    <submittedName>
        <fullName evidence="3">Uncharacterized protein</fullName>
    </submittedName>
</protein>
<keyword evidence="1" id="KW-0812">Transmembrane</keyword>
<dbReference type="Proteomes" id="UP000887563">
    <property type="component" value="Unplaced"/>
</dbReference>
<accession>A0A914LNT5</accession>
<name>A0A914LNT5_MELIC</name>
<evidence type="ECO:0000313" key="3">
    <source>
        <dbReference type="WBParaSite" id="Minc3s00671g15915"/>
    </source>
</evidence>
<dbReference type="AlphaFoldDB" id="A0A914LNT5"/>
<evidence type="ECO:0000313" key="2">
    <source>
        <dbReference type="Proteomes" id="UP000887563"/>
    </source>
</evidence>
<proteinExistence type="predicted"/>
<feature type="transmembrane region" description="Helical" evidence="1">
    <location>
        <begin position="38"/>
        <end position="58"/>
    </location>
</feature>
<sequence>MPRTYQDELQFIERISPVEFRIKKGFVPNMNNMGSHRFTWFILYRNFVQYSSITLIFVPIDSARRALSNDMHFGHIHDF</sequence>
<keyword evidence="1" id="KW-1133">Transmembrane helix</keyword>
<organism evidence="2 3">
    <name type="scientific">Meloidogyne incognita</name>
    <name type="common">Southern root-knot nematode worm</name>
    <name type="synonym">Oxyuris incognita</name>
    <dbReference type="NCBI Taxonomy" id="6306"/>
    <lineage>
        <taxon>Eukaryota</taxon>
        <taxon>Metazoa</taxon>
        <taxon>Ecdysozoa</taxon>
        <taxon>Nematoda</taxon>
        <taxon>Chromadorea</taxon>
        <taxon>Rhabditida</taxon>
        <taxon>Tylenchina</taxon>
        <taxon>Tylenchomorpha</taxon>
        <taxon>Tylenchoidea</taxon>
        <taxon>Meloidogynidae</taxon>
        <taxon>Meloidogyninae</taxon>
        <taxon>Meloidogyne</taxon>
        <taxon>Meloidogyne incognita group</taxon>
    </lineage>
</organism>
<evidence type="ECO:0000256" key="1">
    <source>
        <dbReference type="SAM" id="Phobius"/>
    </source>
</evidence>
<dbReference type="WBParaSite" id="Minc3s00671g15915">
    <property type="protein sequence ID" value="Minc3s00671g15915"/>
    <property type="gene ID" value="Minc3s00671g15915"/>
</dbReference>
<keyword evidence="2" id="KW-1185">Reference proteome</keyword>
<keyword evidence="1" id="KW-0472">Membrane</keyword>